<dbReference type="InterPro" id="IPR034154">
    <property type="entry name" value="TOPRIM_DnaG/twinkle"/>
</dbReference>
<dbReference type="CDD" id="cd01029">
    <property type="entry name" value="TOPRIM_primases"/>
    <property type="match status" value="1"/>
</dbReference>
<dbReference type="InterPro" id="IPR013237">
    <property type="entry name" value="Phage_T7_Gp4_N"/>
</dbReference>
<protein>
    <submittedName>
        <fullName evidence="2">DNA primase/helicase</fullName>
    </submittedName>
</protein>
<dbReference type="Proteomes" id="UP000182045">
    <property type="component" value="Unassembled WGS sequence"/>
</dbReference>
<dbReference type="Pfam" id="PF23639">
    <property type="entry name" value="DUF7146"/>
    <property type="match status" value="1"/>
</dbReference>
<comment type="caution">
    <text evidence="2">The sequence shown here is derived from an EMBL/GenBank/DDBJ whole genome shotgun (WGS) entry which is preliminary data.</text>
</comment>
<evidence type="ECO:0000313" key="3">
    <source>
        <dbReference type="Proteomes" id="UP000182045"/>
    </source>
</evidence>
<sequence length="314" mass="34506">MFHQKTTQVAKGKWKGILMALGMPDHFLSCKHGPCPLCGGTNRFRWDNQDGRGTYICNQCGAGDGMTLACAFTDKPFAEVAPHIDRILGNVKPDTQSQPDVTPEKIQNALRALYKQSQPVRQGDVVDRYLAARNLDELIYPKALRYAENLRDGEGGVHPCMIALVGRYGERKFDTIHRTFLKRDGSGKAEIESPRKLMPGTVPEGASVMLSDWTESGPLGIAEGIETAMAASAIFDMPVWAALNSSMMKKWLPPPGCAEIVIYGDNDTNFTGQAAAYQLANRLAVKGYPVGPIQFPSRPGDDWADEYLRNSISR</sequence>
<evidence type="ECO:0000259" key="1">
    <source>
        <dbReference type="SMART" id="SM00778"/>
    </source>
</evidence>
<gene>
    <name evidence="2" type="ORF">Ga0058931_1309</name>
</gene>
<reference evidence="2 3" key="1">
    <citation type="submission" date="2016-01" db="EMBL/GenBank/DDBJ databases">
        <authorList>
            <person name="Varghese N."/>
        </authorList>
    </citation>
    <scope>NUCLEOTIDE SEQUENCE [LARGE SCALE GENOMIC DNA]</scope>
    <source>
        <strain evidence="2 3">HL-91</strain>
    </source>
</reference>
<proteinExistence type="predicted"/>
<organism evidence="2 3">
    <name type="scientific">Roseibaca calidilacus</name>
    <dbReference type="NCBI Taxonomy" id="1666912"/>
    <lineage>
        <taxon>Bacteria</taxon>
        <taxon>Pseudomonadati</taxon>
        <taxon>Pseudomonadota</taxon>
        <taxon>Alphaproteobacteria</taxon>
        <taxon>Rhodobacterales</taxon>
        <taxon>Paracoccaceae</taxon>
        <taxon>Roseinatronobacter</taxon>
    </lineage>
</organism>
<dbReference type="Pfam" id="PF13362">
    <property type="entry name" value="Toprim_3"/>
    <property type="match status" value="1"/>
</dbReference>
<dbReference type="Pfam" id="PF08273">
    <property type="entry name" value="Zn_Ribbon_Prim"/>
    <property type="match status" value="1"/>
</dbReference>
<dbReference type="InterPro" id="IPR006171">
    <property type="entry name" value="TOPRIM_dom"/>
</dbReference>
<dbReference type="InterPro" id="IPR055570">
    <property type="entry name" value="DUF7146"/>
</dbReference>
<dbReference type="RefSeq" id="WP_072245622.1">
    <property type="nucleotide sequence ID" value="NZ_FBYC01000004.1"/>
</dbReference>
<feature type="domain" description="DNA primase/helicase Gp4 N-terminal Bacteriophage T7-like" evidence="1">
    <location>
        <begin position="30"/>
        <end position="66"/>
    </location>
</feature>
<dbReference type="SMART" id="SM00778">
    <property type="entry name" value="Prim_Zn_Ribbon"/>
    <property type="match status" value="1"/>
</dbReference>
<accession>A0ABM9VSW7</accession>
<name>A0ABM9VSW7_9RHOB</name>
<dbReference type="EMBL" id="FBYC01000004">
    <property type="protein sequence ID" value="CUX80747.1"/>
    <property type="molecule type" value="Genomic_DNA"/>
</dbReference>
<evidence type="ECO:0000313" key="2">
    <source>
        <dbReference type="EMBL" id="CUX80747.1"/>
    </source>
</evidence>
<keyword evidence="3" id="KW-1185">Reference proteome</keyword>
<dbReference type="SUPFAM" id="SSF57783">
    <property type="entry name" value="Zinc beta-ribbon"/>
    <property type="match status" value="1"/>
</dbReference>